<dbReference type="AlphaFoldDB" id="A0A7W2KHC4"/>
<dbReference type="EMBL" id="JACGCX010000009">
    <property type="protein sequence ID" value="MBA6098553.1"/>
    <property type="molecule type" value="Genomic_DNA"/>
</dbReference>
<evidence type="ECO:0000313" key="1">
    <source>
        <dbReference type="EMBL" id="MBA6098553.1"/>
    </source>
</evidence>
<dbReference type="Proteomes" id="UP000545074">
    <property type="component" value="Unassembled WGS sequence"/>
</dbReference>
<proteinExistence type="predicted"/>
<reference evidence="1 2" key="1">
    <citation type="submission" date="2020-07" db="EMBL/GenBank/DDBJ databases">
        <title>Diversity of carbapenemase encoding genes among Pseudomonas putida group clinical isolates in a tertiary Brazilian hospital.</title>
        <authorList>
            <person name="Alberto-Lei F."/>
            <person name="Nodari C.S."/>
            <person name="Streling A.P."/>
            <person name="Paulino J.T."/>
            <person name="Bessa-Neto F.O."/>
            <person name="Cayo R."/>
            <person name="Gales A.C."/>
        </authorList>
    </citation>
    <scope>NUCLEOTIDE SEQUENCE [LARGE SCALE GENOMIC DNA]</scope>
    <source>
        <strain evidence="1 2">12815</strain>
    </source>
</reference>
<protein>
    <submittedName>
        <fullName evidence="1">Uncharacterized protein</fullName>
    </submittedName>
</protein>
<gene>
    <name evidence="1" type="ORF">H4C80_15645</name>
</gene>
<name>A0A7W2KHC4_9PSED</name>
<evidence type="ECO:0000313" key="2">
    <source>
        <dbReference type="Proteomes" id="UP000545074"/>
    </source>
</evidence>
<comment type="caution">
    <text evidence="1">The sequence shown here is derived from an EMBL/GenBank/DDBJ whole genome shotgun (WGS) entry which is preliminary data.</text>
</comment>
<accession>A0A7W2KHC4</accession>
<sequence length="139" mass="15885">MYLMIARHSLRPMWLVLGNRASPGRIDQFKRNIDGVWQEIQRKGGGFRPLPRAFGQAFERYLNYMNIDAMQPLPALSLFPREHSSGTLDMRALANILRTIREMLADEAKTSDNPEISQAADQIRRLTPVMLSKGPFTEV</sequence>
<organism evidence="1 2">
    <name type="scientific">Pseudomonas juntendi</name>
    <dbReference type="NCBI Taxonomy" id="2666183"/>
    <lineage>
        <taxon>Bacteria</taxon>
        <taxon>Pseudomonadati</taxon>
        <taxon>Pseudomonadota</taxon>
        <taxon>Gammaproteobacteria</taxon>
        <taxon>Pseudomonadales</taxon>
        <taxon>Pseudomonadaceae</taxon>
        <taxon>Pseudomonas</taxon>
    </lineage>
</organism>